<evidence type="ECO:0000259" key="2">
    <source>
        <dbReference type="Pfam" id="PF04471"/>
    </source>
</evidence>
<sequence length="305" mass="34519">MTKNFEKLSSSKQQRVVMPEIIRSLRKLGGHASTREVKQELMENSLEIPESYMTYKKMSRNGQEYIPFNYAFNFSVTNLIFAGFLIRPVTGQVELTKLGRQFDLEKLDIDKDIMVKADAGWKKRHETNVAKTVEQPKPKKDPEITLQDVDPGDQWRDDLLTAIDKFSPAKFELFARLLVKEMGVELDDNIGTKLTGDGGLDGFGYLTTDDFRTARVAIQAKRWTGMVPSPEIDKFRGAMDKYNAEFGIFVTNSDFTRDAVAAARVGTRVITLINGQKLTSLVAKKGIYVKPVITYELGDYYGETE</sequence>
<name>A0A0R1HS06_9LACO</name>
<feature type="domain" description="Restriction endonuclease type IV Mrr" evidence="2">
    <location>
        <begin position="163"/>
        <end position="281"/>
    </location>
</feature>
<dbReference type="InterPro" id="IPR007560">
    <property type="entry name" value="Restrct_endonuc_IV_Mrr"/>
</dbReference>
<dbReference type="STRING" id="1302272.FC96_GL001461"/>
<keyword evidence="4" id="KW-1185">Reference proteome</keyword>
<dbReference type="OrthoDB" id="9803736at2"/>
<organism evidence="3 4">
    <name type="scientific">Secundilactobacillus kimchicus JCM 15530</name>
    <dbReference type="NCBI Taxonomy" id="1302272"/>
    <lineage>
        <taxon>Bacteria</taxon>
        <taxon>Bacillati</taxon>
        <taxon>Bacillota</taxon>
        <taxon>Bacilli</taxon>
        <taxon>Lactobacillales</taxon>
        <taxon>Lactobacillaceae</taxon>
        <taxon>Secundilactobacillus</taxon>
    </lineage>
</organism>
<reference evidence="3 4" key="1">
    <citation type="journal article" date="2015" name="Genome Announc.">
        <title>Expanding the biotechnology potential of lactobacilli through comparative genomics of 213 strains and associated genera.</title>
        <authorList>
            <person name="Sun Z."/>
            <person name="Harris H.M."/>
            <person name="McCann A."/>
            <person name="Guo C."/>
            <person name="Argimon S."/>
            <person name="Zhang W."/>
            <person name="Yang X."/>
            <person name="Jeffery I.B."/>
            <person name="Cooney J.C."/>
            <person name="Kagawa T.F."/>
            <person name="Liu W."/>
            <person name="Song Y."/>
            <person name="Salvetti E."/>
            <person name="Wrobel A."/>
            <person name="Rasinkangas P."/>
            <person name="Parkhill J."/>
            <person name="Rea M.C."/>
            <person name="O'Sullivan O."/>
            <person name="Ritari J."/>
            <person name="Douillard F.P."/>
            <person name="Paul Ross R."/>
            <person name="Yang R."/>
            <person name="Briner A.E."/>
            <person name="Felis G.E."/>
            <person name="de Vos W.M."/>
            <person name="Barrangou R."/>
            <person name="Klaenhammer T.R."/>
            <person name="Caufield P.W."/>
            <person name="Cui Y."/>
            <person name="Zhang H."/>
            <person name="O'Toole P.W."/>
        </authorList>
    </citation>
    <scope>NUCLEOTIDE SEQUENCE [LARGE SCALE GENOMIC DNA]</scope>
    <source>
        <strain evidence="3 4">JCM 15530</strain>
    </source>
</reference>
<comment type="caution">
    <text evidence="3">The sequence shown here is derived from an EMBL/GenBank/DDBJ whole genome shotgun (WGS) entry which is preliminary data.</text>
</comment>
<dbReference type="EMBL" id="AZCX01000003">
    <property type="protein sequence ID" value="KRK48361.1"/>
    <property type="molecule type" value="Genomic_DNA"/>
</dbReference>
<proteinExistence type="predicted"/>
<gene>
    <name evidence="3" type="ORF">FC96_GL001461</name>
</gene>
<dbReference type="AlphaFoldDB" id="A0A0R1HS06"/>
<dbReference type="InterPro" id="IPR011335">
    <property type="entry name" value="Restrct_endonuc-II-like"/>
</dbReference>
<dbReference type="GO" id="GO:0009307">
    <property type="term" value="P:DNA restriction-modification system"/>
    <property type="evidence" value="ECO:0007669"/>
    <property type="project" value="InterPro"/>
</dbReference>
<keyword evidence="1" id="KW-0378">Hydrolase</keyword>
<evidence type="ECO:0000256" key="1">
    <source>
        <dbReference type="ARBA" id="ARBA00022801"/>
    </source>
</evidence>
<dbReference type="Gene3D" id="3.40.1350.10">
    <property type="match status" value="1"/>
</dbReference>
<dbReference type="PANTHER" id="PTHR30015:SF7">
    <property type="entry name" value="TYPE IV METHYL-DIRECTED RESTRICTION ENZYME ECOKMRR"/>
    <property type="match status" value="1"/>
</dbReference>
<dbReference type="GO" id="GO:0015666">
    <property type="term" value="F:restriction endodeoxyribonuclease activity"/>
    <property type="evidence" value="ECO:0007669"/>
    <property type="project" value="TreeGrafter"/>
</dbReference>
<protein>
    <recommendedName>
        <fullName evidence="2">Restriction endonuclease type IV Mrr domain-containing protein</fullName>
    </recommendedName>
</protein>
<dbReference type="SUPFAM" id="SSF52980">
    <property type="entry name" value="Restriction endonuclease-like"/>
    <property type="match status" value="1"/>
</dbReference>
<dbReference type="PANTHER" id="PTHR30015">
    <property type="entry name" value="MRR RESTRICTION SYSTEM PROTEIN"/>
    <property type="match status" value="1"/>
</dbReference>
<dbReference type="Pfam" id="PF04471">
    <property type="entry name" value="Mrr_cat"/>
    <property type="match status" value="1"/>
</dbReference>
<dbReference type="InterPro" id="IPR052906">
    <property type="entry name" value="Type_IV_Methyl-Rstrct_Enzyme"/>
</dbReference>
<evidence type="ECO:0000313" key="3">
    <source>
        <dbReference type="EMBL" id="KRK48361.1"/>
    </source>
</evidence>
<dbReference type="GO" id="GO:0003677">
    <property type="term" value="F:DNA binding"/>
    <property type="evidence" value="ECO:0007669"/>
    <property type="project" value="InterPro"/>
</dbReference>
<dbReference type="RefSeq" id="WP_056942224.1">
    <property type="nucleotide sequence ID" value="NZ_AZCX01000003.1"/>
</dbReference>
<dbReference type="Proteomes" id="UP000050911">
    <property type="component" value="Unassembled WGS sequence"/>
</dbReference>
<accession>A0A0R1HS06</accession>
<evidence type="ECO:0000313" key="4">
    <source>
        <dbReference type="Proteomes" id="UP000050911"/>
    </source>
</evidence>
<dbReference type="PATRIC" id="fig|1302272.5.peg.1473"/>
<dbReference type="InterPro" id="IPR011856">
    <property type="entry name" value="tRNA_endonuc-like_dom_sf"/>
</dbReference>